<sequence length="527" mass="58073">MASNFEMLDGESEIHLNTEALENLLDKANRRLLRHRDWLANLPRDTKFIPTIVHPPLSLVTAPPNLLPRQNPQPLPDCNDISRRAFEAGANSATVVFSASISGISATITSLNIALASAQASASVALSSATSSLLMAQLSMNSAVSAAERSASIMVASAVDSVASANAAANEARAMLANEIQKAEASIASNNQAARASIIASQTAAMNTTKFALSLTFAILGSSIVTIISFYLIMRLRKRRTEKRQAELKEKIHIRNTTPTVFPDEFLPRNLPSTENFKQPRTRVSQFEAPRQLDTSRQFDTPRKSDAPRQPESPRQFEAPRQLEAPRKTDVLRQIEVSRPRLSQLDTQTHEIKPKYDAFTSENIMVPISGREDVVNPLITLDSENEIKFSEYIGGENKKLSSNQEKIGDVTRSIENNALVQRSDSMARRHTEGFGKKGSETDIFADKHMTFSPSSSKSSKPPRSRKPTLQYDPERPRDPPTFLDDSKDDDTGSQSDDLSPNSNLRPRKEDHSQKLMDGRISAIGAAI</sequence>
<name>A0A0B1PAR0_UNCNE</name>
<dbReference type="Proteomes" id="UP000030854">
    <property type="component" value="Unassembled WGS sequence"/>
</dbReference>
<keyword evidence="2" id="KW-0472">Membrane</keyword>
<evidence type="ECO:0000256" key="1">
    <source>
        <dbReference type="SAM" id="MobiDB-lite"/>
    </source>
</evidence>
<feature type="compositionally biased region" description="Basic and acidic residues" evidence="1">
    <location>
        <begin position="300"/>
        <end position="309"/>
    </location>
</feature>
<gene>
    <name evidence="3" type="ORF">EV44_g1158</name>
</gene>
<proteinExistence type="predicted"/>
<feature type="compositionally biased region" description="Basic and acidic residues" evidence="1">
    <location>
        <begin position="506"/>
        <end position="517"/>
    </location>
</feature>
<feature type="transmembrane region" description="Helical" evidence="2">
    <location>
        <begin position="211"/>
        <end position="234"/>
    </location>
</feature>
<dbReference type="EMBL" id="JNVN01001258">
    <property type="protein sequence ID" value="KHJ33744.1"/>
    <property type="molecule type" value="Genomic_DNA"/>
</dbReference>
<feature type="compositionally biased region" description="Basic and acidic residues" evidence="1">
    <location>
        <begin position="425"/>
        <end position="449"/>
    </location>
</feature>
<organism evidence="3 4">
    <name type="scientific">Uncinula necator</name>
    <name type="common">Grape powdery mildew</name>
    <dbReference type="NCBI Taxonomy" id="52586"/>
    <lineage>
        <taxon>Eukaryota</taxon>
        <taxon>Fungi</taxon>
        <taxon>Dikarya</taxon>
        <taxon>Ascomycota</taxon>
        <taxon>Pezizomycotina</taxon>
        <taxon>Leotiomycetes</taxon>
        <taxon>Erysiphales</taxon>
        <taxon>Erysiphaceae</taxon>
        <taxon>Erysiphe</taxon>
    </lineage>
</organism>
<protein>
    <submittedName>
        <fullName evidence="3">Uncharacterized protein</fullName>
    </submittedName>
</protein>
<feature type="region of interest" description="Disordered" evidence="1">
    <location>
        <begin position="418"/>
        <end position="527"/>
    </location>
</feature>
<accession>A0A0B1PAR0</accession>
<evidence type="ECO:0000313" key="4">
    <source>
        <dbReference type="Proteomes" id="UP000030854"/>
    </source>
</evidence>
<dbReference type="HOGENOM" id="CLU_571061_0_0_1"/>
<feature type="region of interest" description="Disordered" evidence="1">
    <location>
        <begin position="263"/>
        <end position="329"/>
    </location>
</feature>
<feature type="compositionally biased region" description="Polar residues" evidence="1">
    <location>
        <begin position="271"/>
        <end position="285"/>
    </location>
</feature>
<reference evidence="3 4" key="1">
    <citation type="journal article" date="2014" name="BMC Genomics">
        <title>Adaptive genomic structural variation in the grape powdery mildew pathogen, Erysiphe necator.</title>
        <authorList>
            <person name="Jones L."/>
            <person name="Riaz S."/>
            <person name="Morales-Cruz A."/>
            <person name="Amrine K.C."/>
            <person name="McGuire B."/>
            <person name="Gubler W.D."/>
            <person name="Walker M.A."/>
            <person name="Cantu D."/>
        </authorList>
    </citation>
    <scope>NUCLEOTIDE SEQUENCE [LARGE SCALE GENOMIC DNA]</scope>
    <source>
        <strain evidence="4">c</strain>
    </source>
</reference>
<evidence type="ECO:0000313" key="3">
    <source>
        <dbReference type="EMBL" id="KHJ33744.1"/>
    </source>
</evidence>
<keyword evidence="2" id="KW-1133">Transmembrane helix</keyword>
<comment type="caution">
    <text evidence="3">The sequence shown here is derived from an EMBL/GenBank/DDBJ whole genome shotgun (WGS) entry which is preliminary data.</text>
</comment>
<dbReference type="AlphaFoldDB" id="A0A0B1PAR0"/>
<keyword evidence="2" id="KW-0812">Transmembrane</keyword>
<keyword evidence="4" id="KW-1185">Reference proteome</keyword>
<feature type="compositionally biased region" description="Polar residues" evidence="1">
    <location>
        <begin position="492"/>
        <end position="504"/>
    </location>
</feature>
<evidence type="ECO:0000256" key="2">
    <source>
        <dbReference type="SAM" id="Phobius"/>
    </source>
</evidence>